<dbReference type="Pfam" id="PF00092">
    <property type="entry name" value="VWA"/>
    <property type="match status" value="1"/>
</dbReference>
<dbReference type="SMART" id="SM00327">
    <property type="entry name" value="VWA"/>
    <property type="match status" value="1"/>
</dbReference>
<organism evidence="2 3">
    <name type="scientific">Saguinus oedipus</name>
    <name type="common">Cotton-top tamarin</name>
    <name type="synonym">Oedipomidas oedipus</name>
    <dbReference type="NCBI Taxonomy" id="9490"/>
    <lineage>
        <taxon>Eukaryota</taxon>
        <taxon>Metazoa</taxon>
        <taxon>Chordata</taxon>
        <taxon>Craniata</taxon>
        <taxon>Vertebrata</taxon>
        <taxon>Euteleostomi</taxon>
        <taxon>Mammalia</taxon>
        <taxon>Eutheria</taxon>
        <taxon>Euarchontoglires</taxon>
        <taxon>Primates</taxon>
        <taxon>Haplorrhini</taxon>
        <taxon>Platyrrhini</taxon>
        <taxon>Cebidae</taxon>
        <taxon>Callitrichinae</taxon>
        <taxon>Saguinus</taxon>
    </lineage>
</organism>
<dbReference type="Gene3D" id="3.40.50.410">
    <property type="entry name" value="von Willebrand factor, type A domain"/>
    <property type="match status" value="1"/>
</dbReference>
<keyword evidence="3" id="KW-1185">Reference proteome</keyword>
<dbReference type="InterPro" id="IPR002035">
    <property type="entry name" value="VWF_A"/>
</dbReference>
<dbReference type="PROSITE" id="PS50234">
    <property type="entry name" value="VWFA"/>
    <property type="match status" value="1"/>
</dbReference>
<sequence>MRALREPFCTTHMSPLPNQTREALIKILDDLSPRDQFNLITFSSEATQWSPSLVPASAENVNKARSFAAGIHALGGTNINDAVLMAVQLLDHSNREEQLPTRSISLIILLTDGDPTVGETNPGNIQKNVREAVSGQYSLFCLGFGFDVSYAFLEKLALDTGGLARRIYEDSDSALQLQDFYQEVANPLLTAVTFKYPSNAVEEVTQENFRFLFKGSEMVPKSVGTW</sequence>
<feature type="domain" description="VWFA" evidence="1">
    <location>
        <begin position="18"/>
        <end position="184"/>
    </location>
</feature>
<dbReference type="InterPro" id="IPR050934">
    <property type="entry name" value="ITIH"/>
</dbReference>
<dbReference type="InterPro" id="IPR036465">
    <property type="entry name" value="vWFA_dom_sf"/>
</dbReference>
<dbReference type="PANTHER" id="PTHR10338:SF119">
    <property type="entry name" value="INTER-ALPHA-TRYPSIN INHIBITOR HEAVY CHAIN H4"/>
    <property type="match status" value="1"/>
</dbReference>
<accession>A0ABQ9U392</accession>
<proteinExistence type="predicted"/>
<dbReference type="EMBL" id="JASSZA010000016">
    <property type="protein sequence ID" value="KAK2091281.1"/>
    <property type="molecule type" value="Genomic_DNA"/>
</dbReference>
<protein>
    <submittedName>
        <fullName evidence="2">Inter-alpha-trypsin inhibitor heavy chain H4</fullName>
    </submittedName>
</protein>
<evidence type="ECO:0000259" key="1">
    <source>
        <dbReference type="PROSITE" id="PS50234"/>
    </source>
</evidence>
<dbReference type="Proteomes" id="UP001266305">
    <property type="component" value="Unassembled WGS sequence"/>
</dbReference>
<reference evidence="2 3" key="1">
    <citation type="submission" date="2023-05" db="EMBL/GenBank/DDBJ databases">
        <title>B98-5 Cell Line De Novo Hybrid Assembly: An Optical Mapping Approach.</title>
        <authorList>
            <person name="Kananen K."/>
            <person name="Auerbach J.A."/>
            <person name="Kautto E."/>
            <person name="Blachly J.S."/>
        </authorList>
    </citation>
    <scope>NUCLEOTIDE SEQUENCE [LARGE SCALE GENOMIC DNA]</scope>
    <source>
        <strain evidence="2">B95-8</strain>
        <tissue evidence="2">Cell line</tissue>
    </source>
</reference>
<evidence type="ECO:0000313" key="3">
    <source>
        <dbReference type="Proteomes" id="UP001266305"/>
    </source>
</evidence>
<comment type="caution">
    <text evidence="2">The sequence shown here is derived from an EMBL/GenBank/DDBJ whole genome shotgun (WGS) entry which is preliminary data.</text>
</comment>
<gene>
    <name evidence="2" type="primary">ITIH4_1</name>
    <name evidence="2" type="ORF">P7K49_030565</name>
</gene>
<dbReference type="PANTHER" id="PTHR10338">
    <property type="entry name" value="INTER-ALPHA-TRYPSIN INHIBITOR HEAVY CHAIN FAMILY MEMBER"/>
    <property type="match status" value="1"/>
</dbReference>
<evidence type="ECO:0000313" key="2">
    <source>
        <dbReference type="EMBL" id="KAK2091281.1"/>
    </source>
</evidence>
<name>A0ABQ9U392_SAGOE</name>
<dbReference type="SUPFAM" id="SSF53300">
    <property type="entry name" value="vWA-like"/>
    <property type="match status" value="1"/>
</dbReference>